<evidence type="ECO:0000256" key="1">
    <source>
        <dbReference type="SAM" id="Phobius"/>
    </source>
</evidence>
<dbReference type="PANTHER" id="PTHR12147">
    <property type="entry name" value="METALLOPEPTIDASE M28 FAMILY MEMBER"/>
    <property type="match status" value="1"/>
</dbReference>
<evidence type="ECO:0000259" key="2">
    <source>
        <dbReference type="Pfam" id="PF04389"/>
    </source>
</evidence>
<proteinExistence type="predicted"/>
<dbReference type="SUPFAM" id="SSF53187">
    <property type="entry name" value="Zn-dependent exopeptidases"/>
    <property type="match status" value="1"/>
</dbReference>
<name>A0A381Y4P6_9ZZZZ</name>
<keyword evidence="1" id="KW-0472">Membrane</keyword>
<dbReference type="GO" id="GO:0006508">
    <property type="term" value="P:proteolysis"/>
    <property type="evidence" value="ECO:0007669"/>
    <property type="project" value="InterPro"/>
</dbReference>
<keyword evidence="1" id="KW-1133">Transmembrane helix</keyword>
<dbReference type="InterPro" id="IPR045175">
    <property type="entry name" value="M28_fam"/>
</dbReference>
<dbReference type="Gene3D" id="3.40.630.10">
    <property type="entry name" value="Zn peptidases"/>
    <property type="match status" value="1"/>
</dbReference>
<dbReference type="Pfam" id="PF04389">
    <property type="entry name" value="Peptidase_M28"/>
    <property type="match status" value="1"/>
</dbReference>
<keyword evidence="1" id="KW-0812">Transmembrane</keyword>
<dbReference type="GO" id="GO:0008235">
    <property type="term" value="F:metalloexopeptidase activity"/>
    <property type="evidence" value="ECO:0007669"/>
    <property type="project" value="InterPro"/>
</dbReference>
<evidence type="ECO:0000313" key="3">
    <source>
        <dbReference type="EMBL" id="SVA71935.1"/>
    </source>
</evidence>
<feature type="transmembrane region" description="Helical" evidence="1">
    <location>
        <begin position="200"/>
        <end position="220"/>
    </location>
</feature>
<dbReference type="InterPro" id="IPR007484">
    <property type="entry name" value="Peptidase_M28"/>
</dbReference>
<feature type="domain" description="Peptidase M28" evidence="2">
    <location>
        <begin position="219"/>
        <end position="401"/>
    </location>
</feature>
<dbReference type="EMBL" id="UINC01017374">
    <property type="protein sequence ID" value="SVA71935.1"/>
    <property type="molecule type" value="Genomic_DNA"/>
</dbReference>
<feature type="transmembrane region" description="Helical" evidence="1">
    <location>
        <begin position="91"/>
        <end position="110"/>
    </location>
</feature>
<feature type="transmembrane region" description="Helical" evidence="1">
    <location>
        <begin position="166"/>
        <end position="188"/>
    </location>
</feature>
<protein>
    <recommendedName>
        <fullName evidence="2">Peptidase M28 domain-containing protein</fullName>
    </recommendedName>
</protein>
<dbReference type="AlphaFoldDB" id="A0A381Y4P6"/>
<dbReference type="PANTHER" id="PTHR12147:SF26">
    <property type="entry name" value="PEPTIDASE M28 DOMAIN-CONTAINING PROTEIN"/>
    <property type="match status" value="1"/>
</dbReference>
<accession>A0A381Y4P6</accession>
<feature type="transmembrane region" description="Helical" evidence="1">
    <location>
        <begin position="63"/>
        <end position="85"/>
    </location>
</feature>
<gene>
    <name evidence="3" type="ORF">METZ01_LOCUS124789</name>
</gene>
<sequence length="409" mass="45902">MKSNITEEQAQSALDLTAEIIDEFGPRLTGTPACKKAGVRLKTELEKSCTQTFSEKFQCSRDAFLYFIRYFSISYLGAFICLITSGAWTILAAVLTFFGCIMAVCEFVFYKEFIDPLFKKTDGYNISGTIEPTAEIQQSIIISGHYDSPHVFRFLNKNQKLYKLRVIITTGLYFLITAISLWASYQWITQPGSFEINKELIYILGFGLIFMLQYFFFVSWDVSPGAGDNLISASMVVKLSELFSKNKSAGSPLKHTQLVFLCPDAEESGLRGAREYVKLHRETLQSIPTYNINMDSIYRLQDLRYLKSEINGTVPLDKNIIRKCAEISKSLGYNIPKIRMPFGGGSTDAAEFAKAGIPALSIIGLDTTFTSGNVPYHTQFDTVDQIEPEAVLACMQIAEQFIIEIDKTS</sequence>
<organism evidence="3">
    <name type="scientific">marine metagenome</name>
    <dbReference type="NCBI Taxonomy" id="408172"/>
    <lineage>
        <taxon>unclassified sequences</taxon>
        <taxon>metagenomes</taxon>
        <taxon>ecological metagenomes</taxon>
    </lineage>
</organism>
<reference evidence="3" key="1">
    <citation type="submission" date="2018-05" db="EMBL/GenBank/DDBJ databases">
        <authorList>
            <person name="Lanie J.A."/>
            <person name="Ng W.-L."/>
            <person name="Kazmierczak K.M."/>
            <person name="Andrzejewski T.M."/>
            <person name="Davidsen T.M."/>
            <person name="Wayne K.J."/>
            <person name="Tettelin H."/>
            <person name="Glass J.I."/>
            <person name="Rusch D."/>
            <person name="Podicherti R."/>
            <person name="Tsui H.-C.T."/>
            <person name="Winkler M.E."/>
        </authorList>
    </citation>
    <scope>NUCLEOTIDE SEQUENCE</scope>
</reference>